<gene>
    <name evidence="1" type="ORF">TVY486_0704100</name>
</gene>
<evidence type="ECO:0000313" key="1">
    <source>
        <dbReference type="EMBL" id="CCC49076.1"/>
    </source>
</evidence>
<protein>
    <submittedName>
        <fullName evidence="1">Uncharacterized protein</fullName>
    </submittedName>
</protein>
<name>G0TYM9_TRYVY</name>
<organism evidence="1">
    <name type="scientific">Trypanosoma vivax (strain Y486)</name>
    <dbReference type="NCBI Taxonomy" id="1055687"/>
    <lineage>
        <taxon>Eukaryota</taxon>
        <taxon>Discoba</taxon>
        <taxon>Euglenozoa</taxon>
        <taxon>Kinetoplastea</taxon>
        <taxon>Metakinetoplastina</taxon>
        <taxon>Trypanosomatida</taxon>
        <taxon>Trypanosomatidae</taxon>
        <taxon>Trypanosoma</taxon>
        <taxon>Duttonella</taxon>
    </lineage>
</organism>
<accession>G0TYM9</accession>
<reference evidence="1" key="1">
    <citation type="journal article" date="2012" name="Proc. Natl. Acad. Sci. U.S.A.">
        <title>Antigenic diversity is generated by distinct evolutionary mechanisms in African trypanosome species.</title>
        <authorList>
            <person name="Jackson A.P."/>
            <person name="Berry A."/>
            <person name="Aslett M."/>
            <person name="Allison H.C."/>
            <person name="Burton P."/>
            <person name="Vavrova-Anderson J."/>
            <person name="Brown R."/>
            <person name="Browne H."/>
            <person name="Corton N."/>
            <person name="Hauser H."/>
            <person name="Gamble J."/>
            <person name="Gilderthorp R."/>
            <person name="Marcello L."/>
            <person name="McQuillan J."/>
            <person name="Otto T.D."/>
            <person name="Quail M.A."/>
            <person name="Sanders M.J."/>
            <person name="van Tonder A."/>
            <person name="Ginger M.L."/>
            <person name="Field M.C."/>
            <person name="Barry J.D."/>
            <person name="Hertz-Fowler C."/>
            <person name="Berriman M."/>
        </authorList>
    </citation>
    <scope>NUCLEOTIDE SEQUENCE</scope>
    <source>
        <strain evidence="1">Y486</strain>
    </source>
</reference>
<dbReference type="EMBL" id="HE573023">
    <property type="protein sequence ID" value="CCC49076.1"/>
    <property type="molecule type" value="Genomic_DNA"/>
</dbReference>
<sequence length="102" mass="11688">MSRPHPAITCGEQKVIAALWRHLRRGEEALHSRYNVNCLKKYMKILKYILFWAIASYFRLRAYTLSEALVGASVPSLHTSKMVKLNNENKSPASEIRCPLVT</sequence>
<dbReference type="AlphaFoldDB" id="G0TYM9"/>
<proteinExistence type="predicted"/>